<reference evidence="1 2" key="1">
    <citation type="submission" date="2019-03" db="EMBL/GenBank/DDBJ databases">
        <title>Draft genome of Brevundimonas sp. a heavy metal resistant soil bacteria.</title>
        <authorList>
            <person name="Soto J."/>
        </authorList>
    </citation>
    <scope>NUCLEOTIDE SEQUENCE [LARGE SCALE GENOMIC DNA]</scope>
    <source>
        <strain evidence="1 2">B-10</strain>
    </source>
</reference>
<accession>A0A4Y9S195</accession>
<proteinExistence type="predicted"/>
<dbReference type="Proteomes" id="UP000298216">
    <property type="component" value="Unassembled WGS sequence"/>
</dbReference>
<dbReference type="Pfam" id="PF07366">
    <property type="entry name" value="SnoaL"/>
    <property type="match status" value="1"/>
</dbReference>
<dbReference type="PANTHER" id="PTHR38436:SF1">
    <property type="entry name" value="ESTER CYCLASE"/>
    <property type="match status" value="1"/>
</dbReference>
<organism evidence="1 2">
    <name type="scientific">Brevundimonas intermedia</name>
    <dbReference type="NCBI Taxonomy" id="74315"/>
    <lineage>
        <taxon>Bacteria</taxon>
        <taxon>Pseudomonadati</taxon>
        <taxon>Pseudomonadota</taxon>
        <taxon>Alphaproteobacteria</taxon>
        <taxon>Caulobacterales</taxon>
        <taxon>Caulobacteraceae</taxon>
        <taxon>Brevundimonas</taxon>
    </lineage>
</organism>
<dbReference type="AlphaFoldDB" id="A0A4Y9S195"/>
<dbReference type="EMBL" id="SPVH01000001">
    <property type="protein sequence ID" value="TFW15104.1"/>
    <property type="molecule type" value="Genomic_DNA"/>
</dbReference>
<dbReference type="OrthoDB" id="8849037at2"/>
<sequence>MSSGTNQQLVGAFYGEINRGGFNELARYCHDDFRFYHQVDTPHFGVAGFVASETKNFDAFSNWRMSLQDMIATDDKVAAYMIFEGDHTGDWKGIAPTGRRLRFSLLMWLTIQDDKIVEKRAHFDQADIKAQLTR</sequence>
<comment type="caution">
    <text evidence="1">The sequence shown here is derived from an EMBL/GenBank/DDBJ whole genome shotgun (WGS) entry which is preliminary data.</text>
</comment>
<dbReference type="InterPro" id="IPR009959">
    <property type="entry name" value="Cyclase_SnoaL-like"/>
</dbReference>
<dbReference type="SUPFAM" id="SSF54427">
    <property type="entry name" value="NTF2-like"/>
    <property type="match status" value="1"/>
</dbReference>
<protein>
    <submittedName>
        <fullName evidence="1">Ester cyclase</fullName>
    </submittedName>
</protein>
<dbReference type="GO" id="GO:0030638">
    <property type="term" value="P:polyketide metabolic process"/>
    <property type="evidence" value="ECO:0007669"/>
    <property type="project" value="InterPro"/>
</dbReference>
<gene>
    <name evidence="1" type="ORF">EGY25_00465</name>
</gene>
<dbReference type="PANTHER" id="PTHR38436">
    <property type="entry name" value="POLYKETIDE CYCLASE SNOAL-LIKE DOMAIN"/>
    <property type="match status" value="1"/>
</dbReference>
<evidence type="ECO:0000313" key="2">
    <source>
        <dbReference type="Proteomes" id="UP000298216"/>
    </source>
</evidence>
<dbReference type="InterPro" id="IPR032710">
    <property type="entry name" value="NTF2-like_dom_sf"/>
</dbReference>
<keyword evidence="2" id="KW-1185">Reference proteome</keyword>
<name>A0A4Y9S195_9CAUL</name>
<dbReference type="Gene3D" id="3.10.450.50">
    <property type="match status" value="1"/>
</dbReference>
<evidence type="ECO:0000313" key="1">
    <source>
        <dbReference type="EMBL" id="TFW15104.1"/>
    </source>
</evidence>